<keyword evidence="2" id="KW-0808">Transferase</keyword>
<dbReference type="InterPro" id="IPR043128">
    <property type="entry name" value="Rev_trsase/Diguanyl_cyclase"/>
</dbReference>
<dbReference type="Gene3D" id="3.30.420.10">
    <property type="entry name" value="Ribonuclease H-like superfamily/Ribonuclease H"/>
    <property type="match status" value="1"/>
</dbReference>
<sequence>MTEEHFAQLIEVFRAQNEFQQQMMAQNQLRNLENGQALPTYSGKKEEDVLDFVETVNREANAGNWNEEQKIRLAKGALRETAAEWRWLHEAEVPRDWIGWSIALCAAFRKRYTFAEWEKMVTRRVQLENETGPQYALIKAKLRRHCPYPMTEADFIPYLIQGIRHRQFRTVLLQNPPLTVTTFIQSYGLLEQNSDRAPDQALTQLEARIEKQSQEIAELKKEIGKGRRFQPYDQPRPQRPSQLEVKPITIYPSHSSDVYSTDGSTHIPPQSLAFLSMRSPTVTGDCYRKKSLIVNRTYSAEPGNEWVIPNCIITEKNGKSYVPILNPSVQSVIFPAGKGIPGVEAIESAEWATVGEEVIGNFSSATTPPRTIPEFLRESLENVPAEHRQEMETLLTRYQDLFHDTPLKSTTAAEHEIDTGDHQPIRSAPYRVSQLEREAINAQVEEMLQAGIVKPSSSPWSSPVVMVPKKNGELRFCIDYRRLNAITIRDVYPLPRIDDFLDHLGGATVFTCLDLKSGLTHLRSFLGVISFYRRFVNNFASLVIPLYDLLKKNATWEWKREQELAFQTIKMLLVSAPILKHPTAEGKFEVHVDASGVGVGAVLMQSDLVTNEYHPVSYLSRRLTLTESNYHSNETECLALVWALTKLRHYLYGQTFRVRTDNNVVRWLSQKKDIRGKLARWVLILQEFNFSIDHLKGAENKVADALSRQPAVSQGSSSQPEVVMEICSMQRYSKVDLAVWQQGDDTIRKILLQLREEKGNQSQLFAIKDGVLYKRGKDGEREFKLVVPSLLRREIIRNFHDDPDAGHFGVFKTKAKVDKNYWWPGLSVSVRTYVASCPFCQQNKNTTTPPVGYLKPIDPPKKIFSLIGIDHLGPFIRTKAGNRYILVAIDYLSKWVIAKPVASTAAGSICDFIKNEIIALHSYPQRIITDRGSGFTSKMLQLQLQKWGIEQSIIITGHHQSNGQVERVNRTLVMAFKAYVNSTHTNWDTKVSNATLAINTAKQASTEVTPFEVVYGRQPEFPNERQFPWPSIRSESYLHFQNRVSRFRRQVREKLINKQKNMKKNYDQKRKRPPTFAVGDLVLVARVVRSPHLSQKLLPKLIGPFQIAKRCSSLTYLVESLPVTRKRMWRRFPAHVSQLKNYKTPREKRESGEAV</sequence>
<dbReference type="AlphaFoldDB" id="A0A164RSX5"/>
<feature type="domain" description="Integrase catalytic" evidence="9">
    <location>
        <begin position="855"/>
        <end position="1018"/>
    </location>
</feature>
<keyword evidence="7" id="KW-0695">RNA-directed DNA polymerase</keyword>
<gene>
    <name evidence="10" type="ORF">APZ42_027003</name>
</gene>
<evidence type="ECO:0000256" key="5">
    <source>
        <dbReference type="ARBA" id="ARBA00022759"/>
    </source>
</evidence>
<dbReference type="GO" id="GO:0004519">
    <property type="term" value="F:endonuclease activity"/>
    <property type="evidence" value="ECO:0007669"/>
    <property type="project" value="UniProtKB-KW"/>
</dbReference>
<dbReference type="GO" id="GO:0003676">
    <property type="term" value="F:nucleic acid binding"/>
    <property type="evidence" value="ECO:0007669"/>
    <property type="project" value="InterPro"/>
</dbReference>
<dbReference type="FunFam" id="3.10.10.10:FF:000002">
    <property type="entry name" value="Retrovirus-related Pol polyprotein from transposon 17.6-like protein"/>
    <property type="match status" value="1"/>
</dbReference>
<dbReference type="InterPro" id="IPR041373">
    <property type="entry name" value="RT_RNaseH"/>
</dbReference>
<keyword evidence="5" id="KW-0255">Endonuclease</keyword>
<evidence type="ECO:0000256" key="1">
    <source>
        <dbReference type="ARBA" id="ARBA00012493"/>
    </source>
</evidence>
<dbReference type="Gene3D" id="3.10.10.10">
    <property type="entry name" value="HIV Type 1 Reverse Transcriptase, subunit A, domain 1"/>
    <property type="match status" value="1"/>
</dbReference>
<dbReference type="EMBL" id="LRGB01002145">
    <property type="protein sequence ID" value="KZS08911.1"/>
    <property type="molecule type" value="Genomic_DNA"/>
</dbReference>
<dbReference type="Pfam" id="PF17921">
    <property type="entry name" value="Integrase_H2C2"/>
    <property type="match status" value="1"/>
</dbReference>
<comment type="caution">
    <text evidence="10">The sequence shown here is derived from an EMBL/GenBank/DDBJ whole genome shotgun (WGS) entry which is preliminary data.</text>
</comment>
<dbReference type="GO" id="GO:0042575">
    <property type="term" value="C:DNA polymerase complex"/>
    <property type="evidence" value="ECO:0007669"/>
    <property type="project" value="UniProtKB-ARBA"/>
</dbReference>
<evidence type="ECO:0000256" key="3">
    <source>
        <dbReference type="ARBA" id="ARBA00022695"/>
    </source>
</evidence>
<dbReference type="InterPro" id="IPR001584">
    <property type="entry name" value="Integrase_cat-core"/>
</dbReference>
<dbReference type="CDD" id="cd01647">
    <property type="entry name" value="RT_LTR"/>
    <property type="match status" value="1"/>
</dbReference>
<accession>A0A164RSX5</accession>
<evidence type="ECO:0000313" key="11">
    <source>
        <dbReference type="Proteomes" id="UP000076858"/>
    </source>
</evidence>
<evidence type="ECO:0000313" key="10">
    <source>
        <dbReference type="EMBL" id="KZS08911.1"/>
    </source>
</evidence>
<dbReference type="GO" id="GO:0016787">
    <property type="term" value="F:hydrolase activity"/>
    <property type="evidence" value="ECO:0007669"/>
    <property type="project" value="UniProtKB-KW"/>
</dbReference>
<evidence type="ECO:0000256" key="8">
    <source>
        <dbReference type="SAM" id="MobiDB-lite"/>
    </source>
</evidence>
<dbReference type="PANTHER" id="PTHR37984">
    <property type="entry name" value="PROTEIN CBG26694"/>
    <property type="match status" value="1"/>
</dbReference>
<evidence type="ECO:0000256" key="6">
    <source>
        <dbReference type="ARBA" id="ARBA00022801"/>
    </source>
</evidence>
<dbReference type="Proteomes" id="UP000076858">
    <property type="component" value="Unassembled WGS sequence"/>
</dbReference>
<evidence type="ECO:0000256" key="2">
    <source>
        <dbReference type="ARBA" id="ARBA00022679"/>
    </source>
</evidence>
<proteinExistence type="predicted"/>
<dbReference type="PANTHER" id="PTHR37984:SF5">
    <property type="entry name" value="PROTEIN NYNRIN-LIKE"/>
    <property type="match status" value="1"/>
</dbReference>
<dbReference type="InterPro" id="IPR036397">
    <property type="entry name" value="RNaseH_sf"/>
</dbReference>
<dbReference type="SUPFAM" id="SSF53098">
    <property type="entry name" value="Ribonuclease H-like"/>
    <property type="match status" value="1"/>
</dbReference>
<organism evidence="10 11">
    <name type="scientific">Daphnia magna</name>
    <dbReference type="NCBI Taxonomy" id="35525"/>
    <lineage>
        <taxon>Eukaryota</taxon>
        <taxon>Metazoa</taxon>
        <taxon>Ecdysozoa</taxon>
        <taxon>Arthropoda</taxon>
        <taxon>Crustacea</taxon>
        <taxon>Branchiopoda</taxon>
        <taxon>Diplostraca</taxon>
        <taxon>Cladocera</taxon>
        <taxon>Anomopoda</taxon>
        <taxon>Daphniidae</taxon>
        <taxon>Daphnia</taxon>
    </lineage>
</organism>
<keyword evidence="11" id="KW-1185">Reference proteome</keyword>
<dbReference type="GO" id="GO:0015074">
    <property type="term" value="P:DNA integration"/>
    <property type="evidence" value="ECO:0007669"/>
    <property type="project" value="InterPro"/>
</dbReference>
<dbReference type="STRING" id="35525.A0A164RSX5"/>
<dbReference type="FunFam" id="3.30.70.270:FF:000020">
    <property type="entry name" value="Transposon Tf2-6 polyprotein-like Protein"/>
    <property type="match status" value="1"/>
</dbReference>
<dbReference type="Gene3D" id="3.30.70.270">
    <property type="match status" value="1"/>
</dbReference>
<dbReference type="GO" id="GO:0003964">
    <property type="term" value="F:RNA-directed DNA polymerase activity"/>
    <property type="evidence" value="ECO:0007669"/>
    <property type="project" value="UniProtKB-KW"/>
</dbReference>
<protein>
    <recommendedName>
        <fullName evidence="1">RNA-directed DNA polymerase</fullName>
        <ecNumber evidence="1">2.7.7.49</ecNumber>
    </recommendedName>
</protein>
<dbReference type="PROSITE" id="PS50994">
    <property type="entry name" value="INTEGRASE"/>
    <property type="match status" value="1"/>
</dbReference>
<evidence type="ECO:0000259" key="9">
    <source>
        <dbReference type="PROSITE" id="PS50994"/>
    </source>
</evidence>
<reference evidence="10 11" key="1">
    <citation type="submission" date="2016-03" db="EMBL/GenBank/DDBJ databases">
        <title>EvidentialGene: Evidence-directed Construction of Genes on Genomes.</title>
        <authorList>
            <person name="Gilbert D.G."/>
            <person name="Choi J.-H."/>
            <person name="Mockaitis K."/>
            <person name="Colbourne J."/>
            <person name="Pfrender M."/>
        </authorList>
    </citation>
    <scope>NUCLEOTIDE SEQUENCE [LARGE SCALE GENOMIC DNA]</scope>
    <source>
        <strain evidence="10 11">Xinb3</strain>
        <tissue evidence="10">Complete organism</tissue>
    </source>
</reference>
<dbReference type="SUPFAM" id="SSF56672">
    <property type="entry name" value="DNA/RNA polymerases"/>
    <property type="match status" value="1"/>
</dbReference>
<dbReference type="Pfam" id="PF17917">
    <property type="entry name" value="RT_RNaseH"/>
    <property type="match status" value="1"/>
</dbReference>
<dbReference type="InterPro" id="IPR043502">
    <property type="entry name" value="DNA/RNA_pol_sf"/>
</dbReference>
<dbReference type="Pfam" id="PF00665">
    <property type="entry name" value="rve"/>
    <property type="match status" value="1"/>
</dbReference>
<dbReference type="OrthoDB" id="6496015at2759"/>
<dbReference type="EC" id="2.7.7.49" evidence="1"/>
<evidence type="ECO:0000256" key="4">
    <source>
        <dbReference type="ARBA" id="ARBA00022722"/>
    </source>
</evidence>
<dbReference type="FunFam" id="3.10.20.370:FF:000001">
    <property type="entry name" value="Retrovirus-related Pol polyprotein from transposon 17.6-like protein"/>
    <property type="match status" value="1"/>
</dbReference>
<dbReference type="InterPro" id="IPR050951">
    <property type="entry name" value="Retrovirus_Pol_polyprotein"/>
</dbReference>
<feature type="region of interest" description="Disordered" evidence="8">
    <location>
        <begin position="224"/>
        <end position="246"/>
    </location>
</feature>
<evidence type="ECO:0000256" key="7">
    <source>
        <dbReference type="ARBA" id="ARBA00022918"/>
    </source>
</evidence>
<keyword evidence="3" id="KW-0548">Nucleotidyltransferase</keyword>
<dbReference type="Gene3D" id="1.10.340.70">
    <property type="match status" value="1"/>
</dbReference>
<dbReference type="InterPro" id="IPR041588">
    <property type="entry name" value="Integrase_H2C2"/>
</dbReference>
<dbReference type="CDD" id="cd09274">
    <property type="entry name" value="RNase_HI_RT_Ty3"/>
    <property type="match status" value="1"/>
</dbReference>
<keyword evidence="6" id="KW-0378">Hydrolase</keyword>
<name>A0A164RSX5_9CRUS</name>
<dbReference type="Gene3D" id="3.10.20.370">
    <property type="match status" value="1"/>
</dbReference>
<keyword evidence="4" id="KW-0540">Nuclease</keyword>
<dbReference type="FunFam" id="1.10.340.70:FF:000001">
    <property type="entry name" value="Retrovirus-related Pol polyprotein from transposon gypsy-like Protein"/>
    <property type="match status" value="1"/>
</dbReference>
<dbReference type="InterPro" id="IPR012337">
    <property type="entry name" value="RNaseH-like_sf"/>
</dbReference>